<keyword evidence="2" id="KW-0238">DNA-binding</keyword>
<keyword evidence="3" id="KW-0804">Transcription</keyword>
<accession>A0ABU6AY66</accession>
<gene>
    <name evidence="5" type="ORF">U3653_20550</name>
</gene>
<reference evidence="5 6" key="1">
    <citation type="submission" date="2023-12" db="EMBL/GenBank/DDBJ databases">
        <title>novel species in genus Nocarida.</title>
        <authorList>
            <person name="Li Z."/>
        </authorList>
    </citation>
    <scope>NUCLEOTIDE SEQUENCE [LARGE SCALE GENOMIC DNA]</scope>
    <source>
        <strain evidence="5 6">CDC186</strain>
    </source>
</reference>
<name>A0ABU6AY66_9NOCA</name>
<evidence type="ECO:0000256" key="2">
    <source>
        <dbReference type="ARBA" id="ARBA00023125"/>
    </source>
</evidence>
<dbReference type="InterPro" id="IPR023187">
    <property type="entry name" value="Tscrpt_reg_MarR-type_CS"/>
</dbReference>
<evidence type="ECO:0000256" key="1">
    <source>
        <dbReference type="ARBA" id="ARBA00023015"/>
    </source>
</evidence>
<dbReference type="SMART" id="SM00347">
    <property type="entry name" value="HTH_MARR"/>
    <property type="match status" value="1"/>
</dbReference>
<organism evidence="5 6">
    <name type="scientific">Nocardia implantans</name>
    <dbReference type="NCBI Taxonomy" id="3108168"/>
    <lineage>
        <taxon>Bacteria</taxon>
        <taxon>Bacillati</taxon>
        <taxon>Actinomycetota</taxon>
        <taxon>Actinomycetes</taxon>
        <taxon>Mycobacteriales</taxon>
        <taxon>Nocardiaceae</taxon>
        <taxon>Nocardia</taxon>
    </lineage>
</organism>
<dbReference type="SUPFAM" id="SSF46785">
    <property type="entry name" value="Winged helix' DNA-binding domain"/>
    <property type="match status" value="1"/>
</dbReference>
<dbReference type="InterPro" id="IPR000835">
    <property type="entry name" value="HTH_MarR-typ"/>
</dbReference>
<sequence>MTSIVPSGLSIDVDIRYSSSRSSGIHGRREIMTSIVSGNSTLHGALRAAERGWVRHLDAALCARQLSPDQWSMLSNLCGDAGITMTELAAKSQLAPSSATRHADYLAERGLIFRLAAQDDRRRILIGLSRLGADLVAEVRAEEARAEQELRGRIGARRYTELMRLLDLVSIASE</sequence>
<dbReference type="Pfam" id="PF12802">
    <property type="entry name" value="MarR_2"/>
    <property type="match status" value="1"/>
</dbReference>
<evidence type="ECO:0000259" key="4">
    <source>
        <dbReference type="PROSITE" id="PS50995"/>
    </source>
</evidence>
<evidence type="ECO:0000313" key="5">
    <source>
        <dbReference type="EMBL" id="MEB3512427.1"/>
    </source>
</evidence>
<dbReference type="Proteomes" id="UP001348098">
    <property type="component" value="Unassembled WGS sequence"/>
</dbReference>
<evidence type="ECO:0000256" key="3">
    <source>
        <dbReference type="ARBA" id="ARBA00023163"/>
    </source>
</evidence>
<dbReference type="EMBL" id="JAYKYQ010000008">
    <property type="protein sequence ID" value="MEB3512427.1"/>
    <property type="molecule type" value="Genomic_DNA"/>
</dbReference>
<protein>
    <submittedName>
        <fullName evidence="5">MarR family transcriptional regulator</fullName>
    </submittedName>
</protein>
<dbReference type="PROSITE" id="PS50995">
    <property type="entry name" value="HTH_MARR_2"/>
    <property type="match status" value="1"/>
</dbReference>
<feature type="domain" description="HTH marR-type" evidence="4">
    <location>
        <begin position="39"/>
        <end position="171"/>
    </location>
</feature>
<dbReference type="InterPro" id="IPR039422">
    <property type="entry name" value="MarR/SlyA-like"/>
</dbReference>
<proteinExistence type="predicted"/>
<evidence type="ECO:0000313" key="6">
    <source>
        <dbReference type="Proteomes" id="UP001348098"/>
    </source>
</evidence>
<dbReference type="InterPro" id="IPR036388">
    <property type="entry name" value="WH-like_DNA-bd_sf"/>
</dbReference>
<dbReference type="Gene3D" id="1.10.10.10">
    <property type="entry name" value="Winged helix-like DNA-binding domain superfamily/Winged helix DNA-binding domain"/>
    <property type="match status" value="1"/>
</dbReference>
<dbReference type="PANTHER" id="PTHR33164">
    <property type="entry name" value="TRANSCRIPTIONAL REGULATOR, MARR FAMILY"/>
    <property type="match status" value="1"/>
</dbReference>
<dbReference type="PROSITE" id="PS01117">
    <property type="entry name" value="HTH_MARR_1"/>
    <property type="match status" value="1"/>
</dbReference>
<dbReference type="RefSeq" id="WP_323124121.1">
    <property type="nucleotide sequence ID" value="NZ_JAYESH010000004.1"/>
</dbReference>
<keyword evidence="1" id="KW-0805">Transcription regulation</keyword>
<dbReference type="PANTHER" id="PTHR33164:SF64">
    <property type="entry name" value="TRANSCRIPTIONAL REGULATOR SLYA"/>
    <property type="match status" value="1"/>
</dbReference>
<dbReference type="InterPro" id="IPR036390">
    <property type="entry name" value="WH_DNA-bd_sf"/>
</dbReference>
<comment type="caution">
    <text evidence="5">The sequence shown here is derived from an EMBL/GenBank/DDBJ whole genome shotgun (WGS) entry which is preliminary data.</text>
</comment>
<keyword evidence="6" id="KW-1185">Reference proteome</keyword>